<evidence type="ECO:0000313" key="2">
    <source>
        <dbReference type="EMBL" id="QNE20491.1"/>
    </source>
</evidence>
<protein>
    <submittedName>
        <fullName evidence="2">MFS transporter</fullName>
    </submittedName>
</protein>
<keyword evidence="1" id="KW-0812">Transmembrane</keyword>
<organism evidence="2 3">
    <name type="scientific">Kribbella qitaiheensis</name>
    <dbReference type="NCBI Taxonomy" id="1544730"/>
    <lineage>
        <taxon>Bacteria</taxon>
        <taxon>Bacillati</taxon>
        <taxon>Actinomycetota</taxon>
        <taxon>Actinomycetes</taxon>
        <taxon>Propionibacteriales</taxon>
        <taxon>Kribbellaceae</taxon>
        <taxon>Kribbella</taxon>
    </lineage>
</organism>
<gene>
    <name evidence="2" type="ORF">F1D05_24485</name>
</gene>
<proteinExistence type="predicted"/>
<sequence>MLLPGMALCGFGTGSQIPVMFRVVLSGVPGEFAGLGSGLMVTIQQASLAVGAALIGTVFLSLTGPLHGSGNALAGTIAAIAVLIALTATLATRAELAD</sequence>
<dbReference type="KEGG" id="kqi:F1D05_24485"/>
<keyword evidence="1" id="KW-0472">Membrane</keyword>
<keyword evidence="3" id="KW-1185">Reference proteome</keyword>
<feature type="transmembrane region" description="Helical" evidence="1">
    <location>
        <begin position="72"/>
        <end position="92"/>
    </location>
</feature>
<evidence type="ECO:0000256" key="1">
    <source>
        <dbReference type="SAM" id="Phobius"/>
    </source>
</evidence>
<reference evidence="2 3" key="2">
    <citation type="journal article" date="2020" name="Microbiol. Resour. Announc.">
        <title>Antarctic desert soil bacteria exhibit high novel natural product potential, evaluated through long-read genome sequencing and comparative genomics.</title>
        <authorList>
            <person name="Benaud N."/>
            <person name="Edwards R.J."/>
            <person name="Amos T.G."/>
            <person name="D'Agostino P.M."/>
            <person name="Gutierrez-Chavez C."/>
            <person name="Montgomery K."/>
            <person name="Nicetic I."/>
            <person name="Ferrari B.C."/>
        </authorList>
    </citation>
    <scope>NUCLEOTIDE SEQUENCE [LARGE SCALE GENOMIC DNA]</scope>
    <source>
        <strain evidence="2 3">SPB151</strain>
    </source>
</reference>
<dbReference type="EMBL" id="CP043661">
    <property type="protein sequence ID" value="QNE20491.1"/>
    <property type="molecule type" value="Genomic_DNA"/>
</dbReference>
<dbReference type="RefSeq" id="WP_185442785.1">
    <property type="nucleotide sequence ID" value="NZ_CP043661.1"/>
</dbReference>
<dbReference type="Proteomes" id="UP000515563">
    <property type="component" value="Chromosome"/>
</dbReference>
<dbReference type="SUPFAM" id="SSF103473">
    <property type="entry name" value="MFS general substrate transporter"/>
    <property type="match status" value="1"/>
</dbReference>
<dbReference type="InterPro" id="IPR036259">
    <property type="entry name" value="MFS_trans_sf"/>
</dbReference>
<accession>A0A7G6X2M6</accession>
<feature type="transmembrane region" description="Helical" evidence="1">
    <location>
        <begin position="38"/>
        <end position="60"/>
    </location>
</feature>
<dbReference type="AlphaFoldDB" id="A0A7G6X2M6"/>
<keyword evidence="1" id="KW-1133">Transmembrane helix</keyword>
<name>A0A7G6X2M6_9ACTN</name>
<reference evidence="3" key="1">
    <citation type="submission" date="2019-09" db="EMBL/GenBank/DDBJ databases">
        <title>Antimicrobial potential of Antarctic Bacteria.</title>
        <authorList>
            <person name="Benaud N."/>
            <person name="Edwards R.J."/>
            <person name="Ferrari B.C."/>
        </authorList>
    </citation>
    <scope>NUCLEOTIDE SEQUENCE [LARGE SCALE GENOMIC DNA]</scope>
    <source>
        <strain evidence="3">SPB151</strain>
    </source>
</reference>
<evidence type="ECO:0000313" key="3">
    <source>
        <dbReference type="Proteomes" id="UP000515563"/>
    </source>
</evidence>